<evidence type="ECO:0000313" key="9">
    <source>
        <dbReference type="Proteomes" id="UP001596507"/>
    </source>
</evidence>
<dbReference type="Gene3D" id="2.60.200.20">
    <property type="match status" value="1"/>
</dbReference>
<dbReference type="PANTHER" id="PTHR22683">
    <property type="entry name" value="SPORULATION PROTEIN RELATED"/>
    <property type="match status" value="1"/>
</dbReference>
<gene>
    <name evidence="8" type="ORF">ACFQRL_00640</name>
</gene>
<keyword evidence="2 4" id="KW-0547">Nucleotide-binding</keyword>
<keyword evidence="5" id="KW-0812">Transmembrane</keyword>
<comment type="caution">
    <text evidence="8">The sequence shown here is derived from an EMBL/GenBank/DDBJ whole genome shotgun (WGS) entry which is preliminary data.</text>
</comment>
<name>A0ABW2HAJ3_9MICO</name>
<organism evidence="8 9">
    <name type="scientific">Microbacterium fluvii</name>
    <dbReference type="NCBI Taxonomy" id="415215"/>
    <lineage>
        <taxon>Bacteria</taxon>
        <taxon>Bacillati</taxon>
        <taxon>Actinomycetota</taxon>
        <taxon>Actinomycetes</taxon>
        <taxon>Micrococcales</taxon>
        <taxon>Microbacteriaceae</taxon>
        <taxon>Microbacterium</taxon>
    </lineage>
</organism>
<dbReference type="SUPFAM" id="SSF49879">
    <property type="entry name" value="SMAD/FHA domain"/>
    <property type="match status" value="1"/>
</dbReference>
<dbReference type="EMBL" id="JBHTBE010000001">
    <property type="protein sequence ID" value="MFC7267456.1"/>
    <property type="molecule type" value="Genomic_DNA"/>
</dbReference>
<keyword evidence="1" id="KW-0597">Phosphoprotein</keyword>
<accession>A0ABW2HAJ3</accession>
<dbReference type="PROSITE" id="PS50006">
    <property type="entry name" value="FHA_DOMAIN"/>
    <property type="match status" value="1"/>
</dbReference>
<dbReference type="PANTHER" id="PTHR22683:SF1">
    <property type="entry name" value="TYPE VII SECRETION SYSTEM PROTEIN ESSC"/>
    <property type="match status" value="1"/>
</dbReference>
<evidence type="ECO:0000256" key="1">
    <source>
        <dbReference type="ARBA" id="ARBA00022553"/>
    </source>
</evidence>
<dbReference type="SUPFAM" id="SSF52540">
    <property type="entry name" value="P-loop containing nucleoside triphosphate hydrolases"/>
    <property type="match status" value="3"/>
</dbReference>
<dbReference type="InterPro" id="IPR003593">
    <property type="entry name" value="AAA+_ATPase"/>
</dbReference>
<feature type="binding site" evidence="4">
    <location>
        <begin position="704"/>
        <end position="711"/>
    </location>
    <ligand>
        <name>ATP</name>
        <dbReference type="ChEBI" id="CHEBI:30616"/>
    </ligand>
</feature>
<dbReference type="InterPro" id="IPR002543">
    <property type="entry name" value="FtsK_dom"/>
</dbReference>
<dbReference type="CDD" id="cd00060">
    <property type="entry name" value="FHA"/>
    <property type="match status" value="1"/>
</dbReference>
<protein>
    <submittedName>
        <fullName evidence="8">FtsK/SpoIIIE domain-containing protein</fullName>
    </submittedName>
</protein>
<keyword evidence="9" id="KW-1185">Reference proteome</keyword>
<dbReference type="InterPro" id="IPR027417">
    <property type="entry name" value="P-loop_NTPase"/>
</dbReference>
<reference evidence="9" key="1">
    <citation type="journal article" date="2019" name="Int. J. Syst. Evol. Microbiol.">
        <title>The Global Catalogue of Microorganisms (GCM) 10K type strain sequencing project: providing services to taxonomists for standard genome sequencing and annotation.</title>
        <authorList>
            <consortium name="The Broad Institute Genomics Platform"/>
            <consortium name="The Broad Institute Genome Sequencing Center for Infectious Disease"/>
            <person name="Wu L."/>
            <person name="Ma J."/>
        </authorList>
    </citation>
    <scope>NUCLEOTIDE SEQUENCE [LARGE SCALE GENOMIC DNA]</scope>
    <source>
        <strain evidence="9">CGMCC 1.15772</strain>
    </source>
</reference>
<sequence length="1491" mass="158033">MKLKLGLRRSAESVVDVVVTADATVVVEDVARALADGARFADGTVPTLVVTTPTGQSMQLEPGALVAEATIGSGFEVAVVAAASSPTGASAPAALMHIHSGPQAGRSVALPRGASVIGRTEPAAVLIDDALVSKRHARVEVDNGIELVDLNSANGLLVDGGLVSRVRVRPGQLITIGATEVSFAMVAGATGDDSRVLERGGSLLFNRSPRVEVRYPGTEHRHPLIPTEADPRIFPWPMIMAPVLLGLAMFGITQRPTALLIVAMAPLMMLGNFIGQRTQQGKKLQLEIETFETQIDELEDRLLAGEVVERERRRAEAPATATVYEQAMSLGPLLWTRRPEHWNFLGLRLGVGSAASRSSIAEPNDQRGIAAYAHRVNALRERFSRIEGVPLVELLPSAGAIGIAGPKDLAADAVRGLAVQLFGLHAPNELVTAAIIDPGWTGELEWMKWLPHTTSARSPLGGVALADSPSAGTILVNALEEIILARLSSTSTRRGPLDPSDTAMELGKQVGAGRAERSGPADDVSLVLFVTGDAPVDRARLTQIIERGPDAGVYTVFVAPTVESLPAACRTFLDVTGGLDDAVVGWVRAGERAEGVAVEGVSRAFAELFATRMAPVVDSSSVDADSSDLPGSVSLLRLIGTDLADDADAAAERWRETGSIIDRTPGPKPRLKRAGTLKAFVGQGSPDAMSLDLRTQGPHALVGGTTGSGKSEFLQAWVLGMAAEYSPDRVTFLFVDYKGGSAFADCVDLPHCVGLVTDLSPHLVRRALTSLRAELHHREHLFNRKKAKDLLELEKRQDPETPPALVLVIDEFAALAGEVPEFVDGVVDIAQRGRSLGIHLIMATQRPAGVIKDNLRANTNLRVALRMADESDSTDVVGEPLAAGFDPSLPGRGVAKTGPGRLVPFQSGYAGGWTSDEPDRAQVRVAELRFGTLVQWEAPADEAADVHEEDLGPNDQKRLVATLVRAADDAGIPVPRRPWLDDLAATIDLRSLPLDGGDARIPLGLADIPERQLQAPVFFEPDLDGHMLVYGTSGAGKSVALRTVAIAAGARPDLGRTAVYAIDFGTGALRSLESLPHVGSVVTGDDVERVQRLLRTLRGVLDDRARRYSAVNASSLSEYREITGDASEARIVVLIDGFGVFKQDWETTSARAAYYAVFMRMLGEGRPLGVHVVATADRYGAVPTAVSANVTKRIVLRMADEGAYSILGVPKDVLNERSAPGRAIVDGLETQVAVIGGTTNVAEQNAATERFAAELRAAGAVDAGEIGSLPVQLAPSALPDRADDLPVLGIGEDTLGPIGFEPIGTFVVAGPPASGKTTAVRAVVTALERFDPTVQLFHIGGRRAALRDWRTWRGSATAIDDVRALAKELRDLVAAEPAAGRIAIVVENIADFGDTDAERPLKELFQAVNRGDHFLVADGDVAQLGSGYGLIGELKAGRHGIALRPDSYDGDSLFKLPFPKVQRHEFPPGRGLFVENGRVVAVQVANLPGEK</sequence>
<evidence type="ECO:0000259" key="7">
    <source>
        <dbReference type="PROSITE" id="PS50901"/>
    </source>
</evidence>
<dbReference type="InterPro" id="IPR050206">
    <property type="entry name" value="FtsK/SpoIIIE/SftA"/>
</dbReference>
<evidence type="ECO:0000256" key="4">
    <source>
        <dbReference type="PROSITE-ProRule" id="PRU00289"/>
    </source>
</evidence>
<keyword evidence="3 4" id="KW-0067">ATP-binding</keyword>
<dbReference type="InterPro" id="IPR008984">
    <property type="entry name" value="SMAD_FHA_dom_sf"/>
</dbReference>
<keyword evidence="5" id="KW-0472">Membrane</keyword>
<dbReference type="InterPro" id="IPR032030">
    <property type="entry name" value="YscD_cytoplasmic_dom"/>
</dbReference>
<evidence type="ECO:0000313" key="8">
    <source>
        <dbReference type="EMBL" id="MFC7267456.1"/>
    </source>
</evidence>
<feature type="transmembrane region" description="Helical" evidence="5">
    <location>
        <begin position="233"/>
        <end position="252"/>
    </location>
</feature>
<evidence type="ECO:0000259" key="6">
    <source>
        <dbReference type="PROSITE" id="PS50006"/>
    </source>
</evidence>
<evidence type="ECO:0000256" key="3">
    <source>
        <dbReference type="ARBA" id="ARBA00022840"/>
    </source>
</evidence>
<feature type="binding site" evidence="4">
    <location>
        <begin position="1031"/>
        <end position="1038"/>
    </location>
    <ligand>
        <name>ATP</name>
        <dbReference type="ChEBI" id="CHEBI:30616"/>
    </ligand>
</feature>
<feature type="domain" description="FtsK" evidence="7">
    <location>
        <begin position="1014"/>
        <end position="1205"/>
    </location>
</feature>
<dbReference type="Proteomes" id="UP001596507">
    <property type="component" value="Unassembled WGS sequence"/>
</dbReference>
<feature type="domain" description="FHA" evidence="6">
    <location>
        <begin position="115"/>
        <end position="163"/>
    </location>
</feature>
<dbReference type="Pfam" id="PF01580">
    <property type="entry name" value="FtsK_SpoIIIE"/>
    <property type="match status" value="2"/>
</dbReference>
<evidence type="ECO:0000256" key="5">
    <source>
        <dbReference type="SAM" id="Phobius"/>
    </source>
</evidence>
<dbReference type="SMART" id="SM00382">
    <property type="entry name" value="AAA"/>
    <property type="match status" value="3"/>
</dbReference>
<feature type="domain" description="FtsK" evidence="7">
    <location>
        <begin position="686"/>
        <end position="874"/>
    </location>
</feature>
<evidence type="ECO:0000256" key="2">
    <source>
        <dbReference type="ARBA" id="ARBA00022741"/>
    </source>
</evidence>
<feature type="transmembrane region" description="Helical" evidence="5">
    <location>
        <begin position="258"/>
        <end position="275"/>
    </location>
</feature>
<dbReference type="PROSITE" id="PS50901">
    <property type="entry name" value="FTSK"/>
    <property type="match status" value="2"/>
</dbReference>
<dbReference type="InterPro" id="IPR000253">
    <property type="entry name" value="FHA_dom"/>
</dbReference>
<proteinExistence type="predicted"/>
<dbReference type="CDD" id="cd01127">
    <property type="entry name" value="TrwB_TraG_TraD_VirD4"/>
    <property type="match status" value="1"/>
</dbReference>
<keyword evidence="5" id="KW-1133">Transmembrane helix</keyword>
<dbReference type="Gene3D" id="3.40.50.300">
    <property type="entry name" value="P-loop containing nucleotide triphosphate hydrolases"/>
    <property type="match status" value="4"/>
</dbReference>
<dbReference type="RefSeq" id="WP_262872404.1">
    <property type="nucleotide sequence ID" value="NZ_BAABKW010000011.1"/>
</dbReference>
<dbReference type="Pfam" id="PF16697">
    <property type="entry name" value="Yop-YscD_cpl"/>
    <property type="match status" value="1"/>
</dbReference>
<dbReference type="SMART" id="SM00240">
    <property type="entry name" value="FHA"/>
    <property type="match status" value="1"/>
</dbReference>